<sequence>MASPKDRASQPPSRPPITSHHSNSVPSTPYQQPRDIRFHSRSPSPNRAIASQSPRSALTDSIGAQRSAQVVCKFETGAEIRKRRIPYVEGGNEELGPPKKEPKKFLEPDEHHKLSGDMRELYDRLLPSQESEDRKKQLLRKLERILNEEWPGQDIRVHVFGSSGNDLSSSDSDVDICITTPLKKLESMHAIATLLHKNGMHKVVCRASAKVPIVKCWDPELKLAADLNVNNTLALENTRMIKTYVHLDPRVRQVAKIIKHWTKRRVLNDAAFGGTISSYTWICMVINFLQKREPPILPSLQKMAASSKGNEHPKPTDFTDDPEKLKGFGNANKETPAELLFHFFRHYGYEFEYSKYVVSIREGRPVSRKEKGWDPSNYQDKEARNRLCVEEPFTINRNLGNSADDYAWSGIHQEIRRAFDLLADGAQLETCCEQFVFPREEKPIFQRPAPKPKPTLTRSASQSGRPNNEPGAGKAPRRESQSI</sequence>
<dbReference type="InterPro" id="IPR043519">
    <property type="entry name" value="NT_sf"/>
</dbReference>
<evidence type="ECO:0000256" key="3">
    <source>
        <dbReference type="ARBA" id="ARBA00008593"/>
    </source>
</evidence>
<comment type="similarity">
    <text evidence="3">Belongs to the DNA polymerase type-B-like family.</text>
</comment>
<dbReference type="PANTHER" id="PTHR12271:SF113">
    <property type="entry name" value="POLY(A) RNA POLYMERASE CID11"/>
    <property type="match status" value="1"/>
</dbReference>
<dbReference type="EMBL" id="MU001638">
    <property type="protein sequence ID" value="KAF2481360.1"/>
    <property type="molecule type" value="Genomic_DNA"/>
</dbReference>
<organism evidence="11 12">
    <name type="scientific">Neohortaea acidophila</name>
    <dbReference type="NCBI Taxonomy" id="245834"/>
    <lineage>
        <taxon>Eukaryota</taxon>
        <taxon>Fungi</taxon>
        <taxon>Dikarya</taxon>
        <taxon>Ascomycota</taxon>
        <taxon>Pezizomycotina</taxon>
        <taxon>Dothideomycetes</taxon>
        <taxon>Dothideomycetidae</taxon>
        <taxon>Mycosphaerellales</taxon>
        <taxon>Teratosphaeriaceae</taxon>
        <taxon>Neohortaea</taxon>
    </lineage>
</organism>
<dbReference type="EC" id="2.7.7.19" evidence="4"/>
<dbReference type="Pfam" id="PF03828">
    <property type="entry name" value="PAP_assoc"/>
    <property type="match status" value="1"/>
</dbReference>
<feature type="compositionally biased region" description="Polar residues" evidence="8">
    <location>
        <begin position="19"/>
        <end position="31"/>
    </location>
</feature>
<dbReference type="GO" id="GO:0046872">
    <property type="term" value="F:metal ion binding"/>
    <property type="evidence" value="ECO:0007669"/>
    <property type="project" value="UniProtKB-KW"/>
</dbReference>
<keyword evidence="6" id="KW-0479">Metal-binding</keyword>
<feature type="compositionally biased region" description="Polar residues" evidence="8">
    <location>
        <begin position="41"/>
        <end position="67"/>
    </location>
</feature>
<feature type="region of interest" description="Disordered" evidence="8">
    <location>
        <begin position="443"/>
        <end position="483"/>
    </location>
</feature>
<dbReference type="GeneID" id="54477153"/>
<keyword evidence="5" id="KW-0808">Transferase</keyword>
<evidence type="ECO:0000256" key="6">
    <source>
        <dbReference type="ARBA" id="ARBA00022723"/>
    </source>
</evidence>
<evidence type="ECO:0000256" key="2">
    <source>
        <dbReference type="ARBA" id="ARBA00001946"/>
    </source>
</evidence>
<feature type="region of interest" description="Disordered" evidence="8">
    <location>
        <begin position="1"/>
        <end position="67"/>
    </location>
</feature>
<proteinExistence type="inferred from homology"/>
<keyword evidence="7" id="KW-0460">Magnesium</keyword>
<protein>
    <recommendedName>
        <fullName evidence="4">polynucleotide adenylyltransferase</fullName>
        <ecNumber evidence="4">2.7.7.19</ecNumber>
    </recommendedName>
</protein>
<evidence type="ECO:0000256" key="7">
    <source>
        <dbReference type="ARBA" id="ARBA00022842"/>
    </source>
</evidence>
<dbReference type="AlphaFoldDB" id="A0A6A6PMP8"/>
<dbReference type="GO" id="GO:1990817">
    <property type="term" value="F:poly(A) RNA polymerase activity"/>
    <property type="evidence" value="ECO:0007669"/>
    <property type="project" value="UniProtKB-EC"/>
</dbReference>
<keyword evidence="12" id="KW-1185">Reference proteome</keyword>
<evidence type="ECO:0000259" key="10">
    <source>
        <dbReference type="Pfam" id="PF22600"/>
    </source>
</evidence>
<dbReference type="InterPro" id="IPR002058">
    <property type="entry name" value="PAP_assoc"/>
</dbReference>
<dbReference type="PANTHER" id="PTHR12271">
    <property type="entry name" value="POLY A POLYMERASE CID PAP -RELATED"/>
    <property type="match status" value="1"/>
</dbReference>
<evidence type="ECO:0000256" key="1">
    <source>
        <dbReference type="ARBA" id="ARBA00001936"/>
    </source>
</evidence>
<evidence type="ECO:0000259" key="9">
    <source>
        <dbReference type="Pfam" id="PF03828"/>
    </source>
</evidence>
<feature type="domain" description="Poly(A) RNA polymerase mitochondrial-like central palm" evidence="10">
    <location>
        <begin position="114"/>
        <end position="245"/>
    </location>
</feature>
<dbReference type="GO" id="GO:0010605">
    <property type="term" value="P:negative regulation of macromolecule metabolic process"/>
    <property type="evidence" value="ECO:0007669"/>
    <property type="project" value="UniProtKB-ARBA"/>
</dbReference>
<reference evidence="11" key="1">
    <citation type="journal article" date="2020" name="Stud. Mycol.">
        <title>101 Dothideomycetes genomes: a test case for predicting lifestyles and emergence of pathogens.</title>
        <authorList>
            <person name="Haridas S."/>
            <person name="Albert R."/>
            <person name="Binder M."/>
            <person name="Bloem J."/>
            <person name="Labutti K."/>
            <person name="Salamov A."/>
            <person name="Andreopoulos B."/>
            <person name="Baker S."/>
            <person name="Barry K."/>
            <person name="Bills G."/>
            <person name="Bluhm B."/>
            <person name="Cannon C."/>
            <person name="Castanera R."/>
            <person name="Culley D."/>
            <person name="Daum C."/>
            <person name="Ezra D."/>
            <person name="Gonzalez J."/>
            <person name="Henrissat B."/>
            <person name="Kuo A."/>
            <person name="Liang C."/>
            <person name="Lipzen A."/>
            <person name="Lutzoni F."/>
            <person name="Magnuson J."/>
            <person name="Mondo S."/>
            <person name="Nolan M."/>
            <person name="Ohm R."/>
            <person name="Pangilinan J."/>
            <person name="Park H.-J."/>
            <person name="Ramirez L."/>
            <person name="Alfaro M."/>
            <person name="Sun H."/>
            <person name="Tritt A."/>
            <person name="Yoshinaga Y."/>
            <person name="Zwiers L.-H."/>
            <person name="Turgeon B."/>
            <person name="Goodwin S."/>
            <person name="Spatafora J."/>
            <person name="Crous P."/>
            <person name="Grigoriev I."/>
        </authorList>
    </citation>
    <scope>NUCLEOTIDE SEQUENCE</scope>
    <source>
        <strain evidence="11">CBS 113389</strain>
    </source>
</reference>
<evidence type="ECO:0000256" key="8">
    <source>
        <dbReference type="SAM" id="MobiDB-lite"/>
    </source>
</evidence>
<comment type="cofactor">
    <cofactor evidence="1">
        <name>Mn(2+)</name>
        <dbReference type="ChEBI" id="CHEBI:29035"/>
    </cofactor>
</comment>
<dbReference type="Gene3D" id="3.30.460.10">
    <property type="entry name" value="Beta Polymerase, domain 2"/>
    <property type="match status" value="1"/>
</dbReference>
<dbReference type="SUPFAM" id="SSF81301">
    <property type="entry name" value="Nucleotidyltransferase"/>
    <property type="match status" value="1"/>
</dbReference>
<accession>A0A6A6PMP8</accession>
<dbReference type="CDD" id="cd05402">
    <property type="entry name" value="NT_PAP_TUTase"/>
    <property type="match status" value="1"/>
</dbReference>
<dbReference type="GO" id="GO:0031123">
    <property type="term" value="P:RNA 3'-end processing"/>
    <property type="evidence" value="ECO:0007669"/>
    <property type="project" value="TreeGrafter"/>
</dbReference>
<dbReference type="OrthoDB" id="2274644at2759"/>
<dbReference type="RefSeq" id="XP_033587930.1">
    <property type="nucleotide sequence ID" value="XM_033736151.1"/>
</dbReference>
<dbReference type="Proteomes" id="UP000799767">
    <property type="component" value="Unassembled WGS sequence"/>
</dbReference>
<dbReference type="InterPro" id="IPR054708">
    <property type="entry name" value="MTPAP-like_central"/>
</dbReference>
<evidence type="ECO:0000313" key="11">
    <source>
        <dbReference type="EMBL" id="KAF2481360.1"/>
    </source>
</evidence>
<gene>
    <name evidence="11" type="ORF">BDY17DRAFT_317986</name>
</gene>
<comment type="cofactor">
    <cofactor evidence="2">
        <name>Mg(2+)</name>
        <dbReference type="ChEBI" id="CHEBI:18420"/>
    </cofactor>
</comment>
<feature type="domain" description="PAP-associated" evidence="9">
    <location>
        <begin position="337"/>
        <end position="396"/>
    </location>
</feature>
<feature type="compositionally biased region" description="Polar residues" evidence="8">
    <location>
        <begin position="456"/>
        <end position="466"/>
    </location>
</feature>
<dbReference type="Pfam" id="PF22600">
    <property type="entry name" value="MTPAP-like_central"/>
    <property type="match status" value="1"/>
</dbReference>
<dbReference type="SUPFAM" id="SSF81631">
    <property type="entry name" value="PAP/OAS1 substrate-binding domain"/>
    <property type="match status" value="1"/>
</dbReference>
<name>A0A6A6PMP8_9PEZI</name>
<dbReference type="Gene3D" id="1.10.1410.10">
    <property type="match status" value="1"/>
</dbReference>
<evidence type="ECO:0000313" key="12">
    <source>
        <dbReference type="Proteomes" id="UP000799767"/>
    </source>
</evidence>
<evidence type="ECO:0000256" key="5">
    <source>
        <dbReference type="ARBA" id="ARBA00022679"/>
    </source>
</evidence>
<evidence type="ECO:0000256" key="4">
    <source>
        <dbReference type="ARBA" id="ARBA00012388"/>
    </source>
</evidence>